<name>A0ABP8RDM9_9PSEU</name>
<proteinExistence type="predicted"/>
<evidence type="ECO:0008006" key="3">
    <source>
        <dbReference type="Google" id="ProtNLM"/>
    </source>
</evidence>
<comment type="caution">
    <text evidence="1">The sequence shown here is derived from an EMBL/GenBank/DDBJ whole genome shotgun (WGS) entry which is preliminary data.</text>
</comment>
<keyword evidence="2" id="KW-1185">Reference proteome</keyword>
<evidence type="ECO:0000313" key="1">
    <source>
        <dbReference type="EMBL" id="GAA4536027.1"/>
    </source>
</evidence>
<protein>
    <recommendedName>
        <fullName evidence="3">Nucleotidyltransferase AbiEii toxin of type IV toxin-antitoxin system</fullName>
    </recommendedName>
</protein>
<accession>A0ABP8RDM9</accession>
<organism evidence="1 2">
    <name type="scientific">Pseudonocardia xishanensis</name>
    <dbReference type="NCBI Taxonomy" id="630995"/>
    <lineage>
        <taxon>Bacteria</taxon>
        <taxon>Bacillati</taxon>
        <taxon>Actinomycetota</taxon>
        <taxon>Actinomycetes</taxon>
        <taxon>Pseudonocardiales</taxon>
        <taxon>Pseudonocardiaceae</taxon>
        <taxon>Pseudonocardia</taxon>
    </lineage>
</organism>
<sequence>MGAEADIVFFGGTALTRTVLPNGWLSEDIDLLARLPPTSSYRHSAFAAAKASALSDRRAARDLWDLWALAA</sequence>
<reference evidence="2" key="1">
    <citation type="journal article" date="2019" name="Int. J. Syst. Evol. Microbiol.">
        <title>The Global Catalogue of Microorganisms (GCM) 10K type strain sequencing project: providing services to taxonomists for standard genome sequencing and annotation.</title>
        <authorList>
            <consortium name="The Broad Institute Genomics Platform"/>
            <consortium name="The Broad Institute Genome Sequencing Center for Infectious Disease"/>
            <person name="Wu L."/>
            <person name="Ma J."/>
        </authorList>
    </citation>
    <scope>NUCLEOTIDE SEQUENCE [LARGE SCALE GENOMIC DNA]</scope>
    <source>
        <strain evidence="2">JCM 17906</strain>
    </source>
</reference>
<evidence type="ECO:0000313" key="2">
    <source>
        <dbReference type="Proteomes" id="UP001501598"/>
    </source>
</evidence>
<dbReference type="RefSeq" id="WP_345411783.1">
    <property type="nucleotide sequence ID" value="NZ_BAABGT010000004.1"/>
</dbReference>
<dbReference type="EMBL" id="BAABGT010000004">
    <property type="protein sequence ID" value="GAA4536027.1"/>
    <property type="molecule type" value="Genomic_DNA"/>
</dbReference>
<gene>
    <name evidence="1" type="ORF">GCM10023175_02320</name>
</gene>
<dbReference type="Proteomes" id="UP001501598">
    <property type="component" value="Unassembled WGS sequence"/>
</dbReference>